<sequence>MLAEIIEDVCVWGGGWATEIGSPLYPHTPATD</sequence>
<protein>
    <submittedName>
        <fullName evidence="1">Uncharacterized protein</fullName>
    </submittedName>
</protein>
<accession>A0A0E9V3G5</accession>
<name>A0A0E9V3G5_ANGAN</name>
<reference evidence="1" key="2">
    <citation type="journal article" date="2015" name="Fish Shellfish Immunol.">
        <title>Early steps in the European eel (Anguilla anguilla)-Vibrio vulnificus interaction in the gills: Role of the RtxA13 toxin.</title>
        <authorList>
            <person name="Callol A."/>
            <person name="Pajuelo D."/>
            <person name="Ebbesson L."/>
            <person name="Teles M."/>
            <person name="MacKenzie S."/>
            <person name="Amaro C."/>
        </authorList>
    </citation>
    <scope>NUCLEOTIDE SEQUENCE</scope>
</reference>
<dbReference type="EMBL" id="GBXM01036041">
    <property type="protein sequence ID" value="JAH72536.1"/>
    <property type="molecule type" value="Transcribed_RNA"/>
</dbReference>
<organism evidence="1">
    <name type="scientific">Anguilla anguilla</name>
    <name type="common">European freshwater eel</name>
    <name type="synonym">Muraena anguilla</name>
    <dbReference type="NCBI Taxonomy" id="7936"/>
    <lineage>
        <taxon>Eukaryota</taxon>
        <taxon>Metazoa</taxon>
        <taxon>Chordata</taxon>
        <taxon>Craniata</taxon>
        <taxon>Vertebrata</taxon>
        <taxon>Euteleostomi</taxon>
        <taxon>Actinopterygii</taxon>
        <taxon>Neopterygii</taxon>
        <taxon>Teleostei</taxon>
        <taxon>Anguilliformes</taxon>
        <taxon>Anguillidae</taxon>
        <taxon>Anguilla</taxon>
    </lineage>
</organism>
<evidence type="ECO:0000313" key="1">
    <source>
        <dbReference type="EMBL" id="JAH72536.1"/>
    </source>
</evidence>
<dbReference type="AlphaFoldDB" id="A0A0E9V3G5"/>
<proteinExistence type="predicted"/>
<reference evidence="1" key="1">
    <citation type="submission" date="2014-11" db="EMBL/GenBank/DDBJ databases">
        <authorList>
            <person name="Amaro Gonzalez C."/>
        </authorList>
    </citation>
    <scope>NUCLEOTIDE SEQUENCE</scope>
</reference>